<dbReference type="InterPro" id="IPR018247">
    <property type="entry name" value="EF_Hand_1_Ca_BS"/>
</dbReference>
<dbReference type="GO" id="GO:0005509">
    <property type="term" value="F:calcium ion binding"/>
    <property type="evidence" value="ECO:0007669"/>
    <property type="project" value="InterPro"/>
</dbReference>
<feature type="chain" id="PRO_5032582887" description="EF-hand domain-containing protein" evidence="1">
    <location>
        <begin position="21"/>
        <end position="74"/>
    </location>
</feature>
<dbReference type="Proteomes" id="UP000595663">
    <property type="component" value="Chromosome"/>
</dbReference>
<dbReference type="InterPro" id="IPR002048">
    <property type="entry name" value="EF_hand_dom"/>
</dbReference>
<name>A0A7R6SUN0_9GAMM</name>
<feature type="domain" description="EF-hand" evidence="2">
    <location>
        <begin position="48"/>
        <end position="71"/>
    </location>
</feature>
<dbReference type="KEGG" id="ajp:AMJAP_3285"/>
<evidence type="ECO:0000313" key="4">
    <source>
        <dbReference type="Proteomes" id="UP000595663"/>
    </source>
</evidence>
<feature type="domain" description="EF-hand" evidence="2">
    <location>
        <begin position="25"/>
        <end position="41"/>
    </location>
</feature>
<accession>A0A7R6SUN0</accession>
<keyword evidence="4" id="KW-1185">Reference proteome</keyword>
<feature type="signal peptide" evidence="1">
    <location>
        <begin position="1"/>
        <end position="20"/>
    </location>
</feature>
<dbReference type="Gene3D" id="1.10.238.10">
    <property type="entry name" value="EF-hand"/>
    <property type="match status" value="1"/>
</dbReference>
<dbReference type="InterPro" id="IPR011992">
    <property type="entry name" value="EF-hand-dom_pair"/>
</dbReference>
<dbReference type="AlphaFoldDB" id="A0A7R6SUN0"/>
<dbReference type="SUPFAM" id="SSF47473">
    <property type="entry name" value="EF-hand"/>
    <property type="match status" value="1"/>
</dbReference>
<organism evidence="3 4">
    <name type="scientific">Amphritea japonica ATCC BAA-1530</name>
    <dbReference type="NCBI Taxonomy" id="1278309"/>
    <lineage>
        <taxon>Bacteria</taxon>
        <taxon>Pseudomonadati</taxon>
        <taxon>Pseudomonadota</taxon>
        <taxon>Gammaproteobacteria</taxon>
        <taxon>Oceanospirillales</taxon>
        <taxon>Oceanospirillaceae</taxon>
        <taxon>Amphritea</taxon>
    </lineage>
</organism>
<dbReference type="OrthoDB" id="6025648at2"/>
<evidence type="ECO:0000256" key="1">
    <source>
        <dbReference type="SAM" id="SignalP"/>
    </source>
</evidence>
<proteinExistence type="predicted"/>
<evidence type="ECO:0000313" key="3">
    <source>
        <dbReference type="EMBL" id="BBB27870.1"/>
    </source>
</evidence>
<dbReference type="PROSITE" id="PS00018">
    <property type="entry name" value="EF_HAND_1"/>
    <property type="match status" value="1"/>
</dbReference>
<dbReference type="RefSeq" id="WP_019622738.1">
    <property type="nucleotide sequence ID" value="NZ_AP014545.1"/>
</dbReference>
<sequence>MNIKTLCAIALTTVSATTFAGEMPDFQTVDINADGAISLEEAKSVEGLEAAFVTADIDKDGQLNEAEYEEVSRG</sequence>
<gene>
    <name evidence="3" type="ORF">AMJAP_3285</name>
</gene>
<dbReference type="EMBL" id="AP014545">
    <property type="protein sequence ID" value="BBB27870.1"/>
    <property type="molecule type" value="Genomic_DNA"/>
</dbReference>
<reference evidence="3 4" key="1">
    <citation type="journal article" date="2008" name="Int. J. Syst. Evol. Microbiol.">
        <title>Amphritea japonica sp. nov. and Amphritea balenae sp. nov., isolated from the sediment adjacent to sperm whale carcasses off Kagoshima, Japan.</title>
        <authorList>
            <person name="Miyazaki M."/>
            <person name="Nogi Y."/>
            <person name="Fujiwara Y."/>
            <person name="Kawato M."/>
            <person name="Nagahama T."/>
            <person name="Kubokawa K."/>
            <person name="Horikoshi K."/>
        </authorList>
    </citation>
    <scope>NUCLEOTIDE SEQUENCE [LARGE SCALE GENOMIC DNA]</scope>
    <source>
        <strain evidence="3 4">ATCC BAA-1530</strain>
    </source>
</reference>
<keyword evidence="1" id="KW-0732">Signal</keyword>
<evidence type="ECO:0000259" key="2">
    <source>
        <dbReference type="Pfam" id="PF13202"/>
    </source>
</evidence>
<dbReference type="Pfam" id="PF13202">
    <property type="entry name" value="EF-hand_5"/>
    <property type="match status" value="2"/>
</dbReference>
<protein>
    <recommendedName>
        <fullName evidence="2">EF-hand domain-containing protein</fullName>
    </recommendedName>
</protein>